<keyword evidence="2" id="KW-1185">Reference proteome</keyword>
<proteinExistence type="predicted"/>
<dbReference type="OrthoDB" id="1918682at2759"/>
<evidence type="ECO:0000313" key="1">
    <source>
        <dbReference type="EMBL" id="KMZ65150.1"/>
    </source>
</evidence>
<organism evidence="1 2">
    <name type="scientific">Zostera marina</name>
    <name type="common">Eelgrass</name>
    <dbReference type="NCBI Taxonomy" id="29655"/>
    <lineage>
        <taxon>Eukaryota</taxon>
        <taxon>Viridiplantae</taxon>
        <taxon>Streptophyta</taxon>
        <taxon>Embryophyta</taxon>
        <taxon>Tracheophyta</taxon>
        <taxon>Spermatophyta</taxon>
        <taxon>Magnoliopsida</taxon>
        <taxon>Liliopsida</taxon>
        <taxon>Zosteraceae</taxon>
        <taxon>Zostera</taxon>
    </lineage>
</organism>
<gene>
    <name evidence="1" type="ORF">ZOSMA_335G00050</name>
</gene>
<protein>
    <submittedName>
        <fullName evidence="1">Uncharacterized protein</fullName>
    </submittedName>
</protein>
<dbReference type="AlphaFoldDB" id="A0A0K9PAF7"/>
<accession>A0A0K9PAF7</accession>
<comment type="caution">
    <text evidence="1">The sequence shown here is derived from an EMBL/GenBank/DDBJ whole genome shotgun (WGS) entry which is preliminary data.</text>
</comment>
<name>A0A0K9PAF7_ZOSMR</name>
<reference evidence="2" key="1">
    <citation type="journal article" date="2016" name="Nature">
        <title>The genome of the seagrass Zostera marina reveals angiosperm adaptation to the sea.</title>
        <authorList>
            <person name="Olsen J.L."/>
            <person name="Rouze P."/>
            <person name="Verhelst B."/>
            <person name="Lin Y.-C."/>
            <person name="Bayer T."/>
            <person name="Collen J."/>
            <person name="Dattolo E."/>
            <person name="De Paoli E."/>
            <person name="Dittami S."/>
            <person name="Maumus F."/>
            <person name="Michel G."/>
            <person name="Kersting A."/>
            <person name="Lauritano C."/>
            <person name="Lohaus R."/>
            <person name="Toepel M."/>
            <person name="Tonon T."/>
            <person name="Vanneste K."/>
            <person name="Amirebrahimi M."/>
            <person name="Brakel J."/>
            <person name="Bostroem C."/>
            <person name="Chovatia M."/>
            <person name="Grimwood J."/>
            <person name="Jenkins J.W."/>
            <person name="Jueterbock A."/>
            <person name="Mraz A."/>
            <person name="Stam W.T."/>
            <person name="Tice H."/>
            <person name="Bornberg-Bauer E."/>
            <person name="Green P.J."/>
            <person name="Pearson G.A."/>
            <person name="Procaccini G."/>
            <person name="Duarte C.M."/>
            <person name="Schmutz J."/>
            <person name="Reusch T.B.H."/>
            <person name="Van de Peer Y."/>
        </authorList>
    </citation>
    <scope>NUCLEOTIDE SEQUENCE [LARGE SCALE GENOMIC DNA]</scope>
    <source>
        <strain evidence="2">cv. Finnish</strain>
    </source>
</reference>
<sequence length="183" mass="20567">MHNGRSHRSYVQVCIFFIIAFLLVETFEASLYDYPTAELSTSWVNGPDINHTIDYSDGPIIKALLLNQNSDYLRSFAFGFYCHKSNNNCRSFLLAIFIVSTNSGAGIINAGRPQKKLPVTDQALGVQGNPFDFLHQLSFGAPSPFHYVALLPHSFWWPLTHKMLSLCTLSSLFHDVPSFVSVF</sequence>
<dbReference type="STRING" id="29655.A0A0K9PAF7"/>
<dbReference type="EMBL" id="LFYR01001070">
    <property type="protein sequence ID" value="KMZ65150.1"/>
    <property type="molecule type" value="Genomic_DNA"/>
</dbReference>
<dbReference type="Proteomes" id="UP000036987">
    <property type="component" value="Unassembled WGS sequence"/>
</dbReference>
<evidence type="ECO:0000313" key="2">
    <source>
        <dbReference type="Proteomes" id="UP000036987"/>
    </source>
</evidence>